<evidence type="ECO:0000259" key="1">
    <source>
        <dbReference type="Pfam" id="PF01636"/>
    </source>
</evidence>
<name>A0A545U2X8_9PROT</name>
<comment type="caution">
    <text evidence="2">The sequence shown here is derived from an EMBL/GenBank/DDBJ whole genome shotgun (WGS) entry which is preliminary data.</text>
</comment>
<dbReference type="InterPro" id="IPR011009">
    <property type="entry name" value="Kinase-like_dom_sf"/>
</dbReference>
<dbReference type="InterPro" id="IPR052898">
    <property type="entry name" value="ACAD10-like"/>
</dbReference>
<dbReference type="OrthoDB" id="3806873at2"/>
<dbReference type="EMBL" id="VHSH01000001">
    <property type="protein sequence ID" value="TQV83784.1"/>
    <property type="molecule type" value="Genomic_DNA"/>
</dbReference>
<dbReference type="Pfam" id="PF01636">
    <property type="entry name" value="APH"/>
    <property type="match status" value="1"/>
</dbReference>
<dbReference type="InterPro" id="IPR002575">
    <property type="entry name" value="Aminoglycoside_PTrfase"/>
</dbReference>
<sequence length="352" mass="39518">MTENDPELRETRADERLDLTRLEPYLRSHLPDAVGGISVLQFGGGHANLTYMITIGAREWVLRRPPLGPVAPGAHDMKREHRVLSRLHEAFPLAPRSYLLCDDPRILGAEFQIMERRRGIAIREKVPPQYDDLPELRQRIGDMLTAKLVEFHRVDPAAVGLDSLGKPEGFLQRQLGGWAKRWQAAKDRDLATVDRLVARLQADLPASQAASLVHNDYKLDNMLLDPDDPAVPTALLDWDMCTRGDPLSDLGLLLNYWAEPGDDPACHSVSAMPTWTGGFPSREDAVERYAQLSGLDLSGWRWYHAFGIFKMVVVIQQIYIRYLRGQTADPRFAGFGEKVAAMSEHGLAVAQR</sequence>
<dbReference type="PANTHER" id="PTHR47829:SF1">
    <property type="entry name" value="HAD FAMILY PHOSPHATASE"/>
    <property type="match status" value="1"/>
</dbReference>
<protein>
    <submittedName>
        <fullName evidence="2">Phosphotransferase family protein</fullName>
    </submittedName>
</protein>
<dbReference type="Gene3D" id="3.90.1200.10">
    <property type="match status" value="1"/>
</dbReference>
<dbReference type="Gene3D" id="3.30.200.20">
    <property type="entry name" value="Phosphorylase Kinase, domain 1"/>
    <property type="match status" value="1"/>
</dbReference>
<dbReference type="SUPFAM" id="SSF56112">
    <property type="entry name" value="Protein kinase-like (PK-like)"/>
    <property type="match status" value="1"/>
</dbReference>
<evidence type="ECO:0000313" key="3">
    <source>
        <dbReference type="Proteomes" id="UP000315252"/>
    </source>
</evidence>
<dbReference type="PANTHER" id="PTHR47829">
    <property type="entry name" value="HYDROLASE, PUTATIVE (AFU_ORTHOLOGUE AFUA_1G12880)-RELATED"/>
    <property type="match status" value="1"/>
</dbReference>
<dbReference type="RefSeq" id="WP_142895019.1">
    <property type="nucleotide sequence ID" value="NZ_ML660052.1"/>
</dbReference>
<dbReference type="InterPro" id="IPR041726">
    <property type="entry name" value="ACAD10_11_N"/>
</dbReference>
<proteinExistence type="predicted"/>
<dbReference type="AlphaFoldDB" id="A0A545U2X8"/>
<organism evidence="2 3">
    <name type="scientific">Denitrobaculum tricleocarpae</name>
    <dbReference type="NCBI Taxonomy" id="2591009"/>
    <lineage>
        <taxon>Bacteria</taxon>
        <taxon>Pseudomonadati</taxon>
        <taxon>Pseudomonadota</taxon>
        <taxon>Alphaproteobacteria</taxon>
        <taxon>Rhodospirillales</taxon>
        <taxon>Rhodospirillaceae</taxon>
        <taxon>Denitrobaculum</taxon>
    </lineage>
</organism>
<accession>A0A545U2X8</accession>
<dbReference type="Proteomes" id="UP000315252">
    <property type="component" value="Unassembled WGS sequence"/>
</dbReference>
<keyword evidence="2" id="KW-0808">Transferase</keyword>
<dbReference type="GO" id="GO:0016740">
    <property type="term" value="F:transferase activity"/>
    <property type="evidence" value="ECO:0007669"/>
    <property type="project" value="UniProtKB-KW"/>
</dbReference>
<dbReference type="CDD" id="cd05154">
    <property type="entry name" value="ACAD10_11_N-like"/>
    <property type="match status" value="1"/>
</dbReference>
<evidence type="ECO:0000313" key="2">
    <source>
        <dbReference type="EMBL" id="TQV83784.1"/>
    </source>
</evidence>
<feature type="domain" description="Aminoglycoside phosphotransferase" evidence="1">
    <location>
        <begin position="39"/>
        <end position="264"/>
    </location>
</feature>
<gene>
    <name evidence="2" type="ORF">FKG95_04165</name>
</gene>
<keyword evidence="3" id="KW-1185">Reference proteome</keyword>
<reference evidence="2 3" key="1">
    <citation type="submission" date="2019-06" db="EMBL/GenBank/DDBJ databases">
        <title>Whole genome sequence for Rhodospirillaceae sp. R148.</title>
        <authorList>
            <person name="Wang G."/>
        </authorList>
    </citation>
    <scope>NUCLEOTIDE SEQUENCE [LARGE SCALE GENOMIC DNA]</scope>
    <source>
        <strain evidence="2 3">R148</strain>
    </source>
</reference>